<protein>
    <submittedName>
        <fullName evidence="1">Uncharacterized protein</fullName>
    </submittedName>
</protein>
<geneLocation type="chloroplast" evidence="1"/>
<organism evidence="1">
    <name type="scientific">Chlorella vulgaris</name>
    <name type="common">Green alga</name>
    <dbReference type="NCBI Taxonomy" id="3077"/>
    <lineage>
        <taxon>Eukaryota</taxon>
        <taxon>Viridiplantae</taxon>
        <taxon>Chlorophyta</taxon>
        <taxon>core chlorophytes</taxon>
        <taxon>Trebouxiophyceae</taxon>
        <taxon>Chlorellales</taxon>
        <taxon>Chlorellaceae</taxon>
        <taxon>Chlorella clade</taxon>
        <taxon>Chlorella</taxon>
    </lineage>
</organism>
<proteinExistence type="predicted"/>
<dbReference type="EMBL" id="AB001684">
    <property type="protein sequence ID" value="BAA57932.1"/>
    <property type="molecule type" value="Genomic_DNA"/>
</dbReference>
<dbReference type="RefSeq" id="NP_045856.1">
    <property type="nucleotide sequence ID" value="NC_001865.1"/>
</dbReference>
<dbReference type="GeneID" id="1457440"/>
<dbReference type="AlphaFoldDB" id="V9H153"/>
<sequence>MKRNALYLFSPRIRKQKKKKIFLLLFSDFFLKKKKVKSVFFGNSALTFSLALNQ</sequence>
<evidence type="ECO:0000313" key="1">
    <source>
        <dbReference type="EMBL" id="BAA57932.1"/>
    </source>
</evidence>
<accession>V9H153</accession>
<keyword evidence="1" id="KW-0934">Plastid</keyword>
<reference evidence="1" key="1">
    <citation type="journal article" date="1997" name="Proc. Natl. Acad. Sci. U.S.A.">
        <title>Complete nucleotide sequence of the chloroplast genome from the green alga Chlorella vulgaris: the existence of genes possibly involved in chloroplast division.</title>
        <authorList>
            <person name="Wakasugi T."/>
            <person name="Nagai T."/>
            <person name="Kapoor M."/>
            <person name="Sugita M."/>
            <person name="Ito M."/>
            <person name="Ito S."/>
            <person name="Tsudzuki J."/>
            <person name="Nakashima K."/>
            <person name="Tsudzuki T."/>
            <person name="Suzuki Y."/>
            <person name="Hamada A."/>
            <person name="Ohta T."/>
            <person name="Inamura A."/>
            <person name="Yoshinaga K."/>
            <person name="Sugiura M."/>
        </authorList>
    </citation>
    <scope>NUCLEOTIDE SEQUENCE</scope>
</reference>
<name>V9H153_CHLVU</name>
<keyword evidence="1" id="KW-0150">Chloroplast</keyword>